<accession>A0ABY6HB66</accession>
<gene>
    <name evidence="9" type="ORF">LNN31_13275</name>
</gene>
<dbReference type="InterPro" id="IPR016156">
    <property type="entry name" value="FAD/NAD-linked_Rdtase_dimer_sf"/>
</dbReference>
<evidence type="ECO:0000313" key="10">
    <source>
        <dbReference type="Proteomes" id="UP001163550"/>
    </source>
</evidence>
<feature type="domain" description="FAD/NAD(P)-binding" evidence="8">
    <location>
        <begin position="1"/>
        <end position="287"/>
    </location>
</feature>
<dbReference type="Gene3D" id="3.50.50.60">
    <property type="entry name" value="FAD/NAD(P)-binding domain"/>
    <property type="match status" value="2"/>
</dbReference>
<evidence type="ECO:0000259" key="7">
    <source>
        <dbReference type="Pfam" id="PF02852"/>
    </source>
</evidence>
<evidence type="ECO:0000256" key="6">
    <source>
        <dbReference type="ARBA" id="ARBA00023284"/>
    </source>
</evidence>
<evidence type="ECO:0000256" key="1">
    <source>
        <dbReference type="ARBA" id="ARBA00001974"/>
    </source>
</evidence>
<dbReference type="InterPro" id="IPR050260">
    <property type="entry name" value="FAD-bd_OxRdtase"/>
</dbReference>
<name>A0ABY6HB66_9FIRM</name>
<evidence type="ECO:0000256" key="4">
    <source>
        <dbReference type="ARBA" id="ARBA00022827"/>
    </source>
</evidence>
<comment type="cofactor">
    <cofactor evidence="1">
        <name>FAD</name>
        <dbReference type="ChEBI" id="CHEBI:57692"/>
    </cofactor>
</comment>
<dbReference type="PANTHER" id="PTHR43429">
    <property type="entry name" value="PYRIDINE NUCLEOTIDE-DISULFIDE OXIDOREDUCTASE DOMAIN-CONTAINING"/>
    <property type="match status" value="1"/>
</dbReference>
<dbReference type="EMBL" id="CP087994">
    <property type="protein sequence ID" value="UYO61748.1"/>
    <property type="molecule type" value="Genomic_DNA"/>
</dbReference>
<evidence type="ECO:0000256" key="3">
    <source>
        <dbReference type="ARBA" id="ARBA00022630"/>
    </source>
</evidence>
<evidence type="ECO:0000313" key="9">
    <source>
        <dbReference type="EMBL" id="UYO61748.1"/>
    </source>
</evidence>
<dbReference type="InterPro" id="IPR023753">
    <property type="entry name" value="FAD/NAD-binding_dom"/>
</dbReference>
<dbReference type="RefSeq" id="WP_228882864.1">
    <property type="nucleotide sequence ID" value="NZ_CABIIK010000056.1"/>
</dbReference>
<dbReference type="PANTHER" id="PTHR43429:SF1">
    <property type="entry name" value="NAD(P)H SULFUR OXIDOREDUCTASE (COA-DEPENDENT)"/>
    <property type="match status" value="1"/>
</dbReference>
<dbReference type="Pfam" id="PF02852">
    <property type="entry name" value="Pyr_redox_dim"/>
    <property type="match status" value="1"/>
</dbReference>
<dbReference type="PRINTS" id="PR00368">
    <property type="entry name" value="FADPNR"/>
</dbReference>
<dbReference type="Pfam" id="PF07992">
    <property type="entry name" value="Pyr_redox_2"/>
    <property type="match status" value="1"/>
</dbReference>
<dbReference type="InterPro" id="IPR036188">
    <property type="entry name" value="FAD/NAD-bd_sf"/>
</dbReference>
<evidence type="ECO:0000256" key="2">
    <source>
        <dbReference type="ARBA" id="ARBA00009130"/>
    </source>
</evidence>
<dbReference type="Proteomes" id="UP001163550">
    <property type="component" value="Chromosome"/>
</dbReference>
<keyword evidence="5" id="KW-0560">Oxidoreductase</keyword>
<dbReference type="SUPFAM" id="SSF51905">
    <property type="entry name" value="FAD/NAD(P)-binding domain"/>
    <property type="match status" value="1"/>
</dbReference>
<keyword evidence="10" id="KW-1185">Reference proteome</keyword>
<protein>
    <submittedName>
        <fullName evidence="9">FAD-dependent oxidoreductase</fullName>
    </submittedName>
</protein>
<dbReference type="InterPro" id="IPR004099">
    <property type="entry name" value="Pyr_nucl-diS_OxRdtase_dimer"/>
</dbReference>
<dbReference type="PRINTS" id="PR00411">
    <property type="entry name" value="PNDRDTASEI"/>
</dbReference>
<sequence>MKIIVIGAVAGGTSAAAKARRNDDSAEIVIYEKDQDISYSGCGLPYFIGGKVASIMELTPRTPEFFKTKYNIDVHIHHEVLKINICDKNVIIKNLETGAIFEDRYDKLIISTGAQAFVPPIKGIELENVFFLRNVQDALKIKTFMNNHKPQTAVVVGTGFIGFEVMENLLACGIQVTLVERAGKLTPNLDADMSQYLEKLLKQKAIPILKNANVVEATAQGVILEDGSLVPGEMIIVATGVKPNVSLAREAGLLLGVTGALRVDERMMTIDTDIYACGDCIETWSSVTKKPHYRPLGSTANKTGRICGENITGGNVIYPGNLSTGIFKVFDISIGSTGLSEAEALKEGYDVEIVHNIKPDKPGYYGGREMLIKAIADRATQKLLGVQIIGYEGVDKRLDVFVTLITYGATVAEFFDLDLGYAPPFSTTKDPIHYTGMILDNALNNGRKLITPADLKKTK</sequence>
<evidence type="ECO:0000259" key="8">
    <source>
        <dbReference type="Pfam" id="PF07992"/>
    </source>
</evidence>
<evidence type="ECO:0000256" key="5">
    <source>
        <dbReference type="ARBA" id="ARBA00023002"/>
    </source>
</evidence>
<organism evidence="9 10">
    <name type="scientific">Acetobacterium wieringae</name>
    <dbReference type="NCBI Taxonomy" id="52694"/>
    <lineage>
        <taxon>Bacteria</taxon>
        <taxon>Bacillati</taxon>
        <taxon>Bacillota</taxon>
        <taxon>Clostridia</taxon>
        <taxon>Eubacteriales</taxon>
        <taxon>Eubacteriaceae</taxon>
        <taxon>Acetobacterium</taxon>
    </lineage>
</organism>
<reference evidence="9" key="1">
    <citation type="submission" date="2021-11" db="EMBL/GenBank/DDBJ databases">
        <title>Isoprene-degrading acetogen.</title>
        <authorList>
            <person name="Yang Y."/>
            <person name="Jin H."/>
            <person name="Yan J."/>
        </authorList>
    </citation>
    <scope>NUCLEOTIDE SEQUENCE</scope>
    <source>
        <strain evidence="9">Berkeley</strain>
    </source>
</reference>
<comment type="similarity">
    <text evidence="2">Belongs to the class-III pyridine nucleotide-disulfide oxidoreductase family.</text>
</comment>
<dbReference type="SUPFAM" id="SSF55424">
    <property type="entry name" value="FAD/NAD-linked reductases, dimerisation (C-terminal) domain"/>
    <property type="match status" value="1"/>
</dbReference>
<feature type="domain" description="Pyridine nucleotide-disulphide oxidoreductase dimerisation" evidence="7">
    <location>
        <begin position="327"/>
        <end position="426"/>
    </location>
</feature>
<proteinExistence type="inferred from homology"/>
<keyword evidence="6" id="KW-0676">Redox-active center</keyword>
<keyword evidence="4" id="KW-0274">FAD</keyword>
<keyword evidence="3" id="KW-0285">Flavoprotein</keyword>